<dbReference type="EMBL" id="CALNXK010000711">
    <property type="protein sequence ID" value="CAH3189349.1"/>
    <property type="molecule type" value="Genomic_DNA"/>
</dbReference>
<dbReference type="Proteomes" id="UP001159405">
    <property type="component" value="Unassembled WGS sequence"/>
</dbReference>
<gene>
    <name evidence="1" type="ORF">PLOB_00043584</name>
</gene>
<evidence type="ECO:0000313" key="1">
    <source>
        <dbReference type="EMBL" id="CAH3189349.1"/>
    </source>
</evidence>
<proteinExistence type="predicted"/>
<organism evidence="1 2">
    <name type="scientific">Porites lobata</name>
    <dbReference type="NCBI Taxonomy" id="104759"/>
    <lineage>
        <taxon>Eukaryota</taxon>
        <taxon>Metazoa</taxon>
        <taxon>Cnidaria</taxon>
        <taxon>Anthozoa</taxon>
        <taxon>Hexacorallia</taxon>
        <taxon>Scleractinia</taxon>
        <taxon>Fungiina</taxon>
        <taxon>Poritidae</taxon>
        <taxon>Porites</taxon>
    </lineage>
</organism>
<name>A0ABN8SHK7_9CNID</name>
<feature type="non-terminal residue" evidence="1">
    <location>
        <position position="89"/>
    </location>
</feature>
<keyword evidence="2" id="KW-1185">Reference proteome</keyword>
<reference evidence="1 2" key="1">
    <citation type="submission" date="2022-05" db="EMBL/GenBank/DDBJ databases">
        <authorList>
            <consortium name="Genoscope - CEA"/>
            <person name="William W."/>
        </authorList>
    </citation>
    <scope>NUCLEOTIDE SEQUENCE [LARGE SCALE GENOMIC DNA]</scope>
</reference>
<evidence type="ECO:0000313" key="2">
    <source>
        <dbReference type="Proteomes" id="UP001159405"/>
    </source>
</evidence>
<comment type="caution">
    <text evidence="1">The sequence shown here is derived from an EMBL/GenBank/DDBJ whole genome shotgun (WGS) entry which is preliminary data.</text>
</comment>
<accession>A0ABN8SHK7</accession>
<sequence length="89" mass="10320">MEWWEKEKEYQPGISIFRGMRIDPPSPKKDFVDLTKDLSSTNESTPVKNEYKRHGFVKLEPAPAGKRRKNVADSLLKRGTNHQTFSKQS</sequence>
<protein>
    <submittedName>
        <fullName evidence="1">Uncharacterized protein</fullName>
    </submittedName>
</protein>